<accession>H8H2P9</accession>
<dbReference type="AlphaFoldDB" id="H8H2P9"/>
<proteinExistence type="predicted"/>
<evidence type="ECO:0000313" key="2">
    <source>
        <dbReference type="Proteomes" id="UP000007575"/>
    </source>
</evidence>
<dbReference type="Proteomes" id="UP000007575">
    <property type="component" value="Plasmid P3"/>
</dbReference>
<protein>
    <submittedName>
        <fullName evidence="1">Uncharacterized protein</fullName>
    </submittedName>
</protein>
<dbReference type="KEGG" id="dgo:DGo_PC0004"/>
<dbReference type="PATRIC" id="fig|745776.4.peg.3806"/>
<gene>
    <name evidence="1" type="ordered locus">DGo_PC0004</name>
</gene>
<keyword evidence="2" id="KW-1185">Reference proteome</keyword>
<reference evidence="1 2" key="1">
    <citation type="journal article" date="2012" name="PLoS ONE">
        <title>Genome sequence and transcriptome analysis of the radioresistant bacterium Deinococcus gobiensis: insights into the extreme environmental adaptations.</title>
        <authorList>
            <person name="Yuan M."/>
            <person name="Chen M."/>
            <person name="Zhang W."/>
            <person name="Lu W."/>
            <person name="Wang J."/>
            <person name="Yang M."/>
            <person name="Zhao P."/>
            <person name="Tang R."/>
            <person name="Li X."/>
            <person name="Hao Y."/>
            <person name="Zhou Z."/>
            <person name="Zhan Y."/>
            <person name="Yu H."/>
            <person name="Teng C."/>
            <person name="Yan Y."/>
            <person name="Ping S."/>
            <person name="Wang Y."/>
            <person name="Lin M."/>
        </authorList>
    </citation>
    <scope>NUCLEOTIDE SEQUENCE [LARGE SCALE GENOMIC DNA]</scope>
    <source>
        <strain evidence="2">DSM 21396 / JCM 16679 / CGMCC 1.7299 / I-0</strain>
        <plasmid evidence="1">P3</plasmid>
    </source>
</reference>
<dbReference type="EMBL" id="CP002194">
    <property type="protein sequence ID" value="AFD27796.1"/>
    <property type="molecule type" value="Genomic_DNA"/>
</dbReference>
<evidence type="ECO:0000313" key="1">
    <source>
        <dbReference type="EMBL" id="AFD27796.1"/>
    </source>
</evidence>
<dbReference type="HOGENOM" id="CLU_2805335_0_0_0"/>
<name>H8H2P9_DEIGI</name>
<sequence>MLPFVMPHCAQDAIHRKVSGAEASTSIPLSANTLASQISFLDMPHDTEDQISFPSNFDMSPISTQIA</sequence>
<organism evidence="1 2">
    <name type="scientific">Deinococcus gobiensis (strain DSM 21396 / JCM 16679 / CGMCC 1.7299 / I-0)</name>
    <dbReference type="NCBI Taxonomy" id="745776"/>
    <lineage>
        <taxon>Bacteria</taxon>
        <taxon>Thermotogati</taxon>
        <taxon>Deinococcota</taxon>
        <taxon>Deinococci</taxon>
        <taxon>Deinococcales</taxon>
        <taxon>Deinococcaceae</taxon>
        <taxon>Deinococcus</taxon>
    </lineage>
</organism>
<geneLocation type="plasmid" evidence="1 2">
    <name>P3</name>
</geneLocation>
<keyword evidence="1" id="KW-0614">Plasmid</keyword>